<dbReference type="Pfam" id="PF00144">
    <property type="entry name" value="Beta-lactamase"/>
    <property type="match status" value="1"/>
</dbReference>
<evidence type="ECO:0000313" key="4">
    <source>
        <dbReference type="Proteomes" id="UP001302429"/>
    </source>
</evidence>
<accession>A0AA97I2J0</accession>
<organism evidence="3 4">
    <name type="scientific">Alterisphingorhabdus coralli</name>
    <dbReference type="NCBI Taxonomy" id="3071408"/>
    <lineage>
        <taxon>Bacteria</taxon>
        <taxon>Pseudomonadati</taxon>
        <taxon>Pseudomonadota</taxon>
        <taxon>Alphaproteobacteria</taxon>
        <taxon>Sphingomonadales</taxon>
        <taxon>Sphingomonadaceae</taxon>
        <taxon>Alterisphingorhabdus (ex Yan et al. 2024)</taxon>
    </lineage>
</organism>
<dbReference type="InterPro" id="IPR050789">
    <property type="entry name" value="Diverse_Enzym_Activities"/>
</dbReference>
<evidence type="ECO:0000259" key="2">
    <source>
        <dbReference type="Pfam" id="PF00144"/>
    </source>
</evidence>
<dbReference type="RefSeq" id="WP_317083008.1">
    <property type="nucleotide sequence ID" value="NZ_CP136594.1"/>
</dbReference>
<protein>
    <submittedName>
        <fullName evidence="3">Serine hydrolase domain-containing protein</fullName>
        <ecNumber evidence="3">3.1.1.103</ecNumber>
    </submittedName>
</protein>
<dbReference type="InterPro" id="IPR001466">
    <property type="entry name" value="Beta-lactam-related"/>
</dbReference>
<dbReference type="Proteomes" id="UP001302429">
    <property type="component" value="Chromosome"/>
</dbReference>
<dbReference type="InterPro" id="IPR012338">
    <property type="entry name" value="Beta-lactam/transpept-like"/>
</dbReference>
<dbReference type="Gene3D" id="3.40.710.10">
    <property type="entry name" value="DD-peptidase/beta-lactamase superfamily"/>
    <property type="match status" value="1"/>
</dbReference>
<dbReference type="AlphaFoldDB" id="A0AA97I2J0"/>
<evidence type="ECO:0000256" key="1">
    <source>
        <dbReference type="SAM" id="SignalP"/>
    </source>
</evidence>
<proteinExistence type="predicted"/>
<feature type="chain" id="PRO_5041695447" evidence="1">
    <location>
        <begin position="25"/>
        <end position="369"/>
    </location>
</feature>
<evidence type="ECO:0000313" key="3">
    <source>
        <dbReference type="EMBL" id="WOE75800.1"/>
    </source>
</evidence>
<dbReference type="EMBL" id="CP136594">
    <property type="protein sequence ID" value="WOE75800.1"/>
    <property type="molecule type" value="Genomic_DNA"/>
</dbReference>
<gene>
    <name evidence="3" type="ORF">RB602_03540</name>
</gene>
<reference evidence="3 4" key="1">
    <citation type="submission" date="2023-10" db="EMBL/GenBank/DDBJ databases">
        <title>Complete genome sequence of a Sphingomonadaceae bacterium.</title>
        <authorList>
            <person name="Yan C."/>
        </authorList>
    </citation>
    <scope>NUCLEOTIDE SEQUENCE [LARGE SCALE GENOMIC DNA]</scope>
    <source>
        <strain evidence="3 4">SCSIO 66989</strain>
    </source>
</reference>
<feature type="domain" description="Beta-lactamase-related" evidence="2">
    <location>
        <begin position="53"/>
        <end position="342"/>
    </location>
</feature>
<keyword evidence="4" id="KW-1185">Reference proteome</keyword>
<dbReference type="SUPFAM" id="SSF56601">
    <property type="entry name" value="beta-lactamase/transpeptidase-like"/>
    <property type="match status" value="1"/>
</dbReference>
<keyword evidence="1" id="KW-0732">Signal</keyword>
<feature type="signal peptide" evidence="1">
    <location>
        <begin position="1"/>
        <end position="24"/>
    </location>
</feature>
<dbReference type="PANTHER" id="PTHR43283">
    <property type="entry name" value="BETA-LACTAMASE-RELATED"/>
    <property type="match status" value="1"/>
</dbReference>
<dbReference type="KEGG" id="acoa:RB602_03540"/>
<dbReference type="EC" id="3.1.1.103" evidence="3"/>
<keyword evidence="3" id="KW-0378">Hydrolase</keyword>
<dbReference type="GO" id="GO:0016787">
    <property type="term" value="F:hydrolase activity"/>
    <property type="evidence" value="ECO:0007669"/>
    <property type="project" value="UniProtKB-KW"/>
</dbReference>
<name>A0AA97I2J0_9SPHN</name>
<sequence>MPDTRLAGLIGFCLSPMLALPALAEEQPAPVSIELQHRPGEEVSVNLSGDAGAKDRAVRADMPVRIASISKLVTALGVMRLVDQGRLDLDRDVGDYLGWPVRNPHFPDRAVTLRMLLSHTASLSDAAGYYLPLDGRLQDLVADSEAWHQDHAPGSGFFDYANLGSPIIAAVMEKATGQRYDAIMQQQVFTPLALTACFNWSNCPTGQRDQAITLLRPDGSLAKDPLLAPGEEECALVATKDGSCDLRHYVLGENGSSFSPQGGLRISAKELLVVGKLLVRDDMAFLSPAAWQAMRQTQWRADGLVSAGAAQQWALGLEVQPGGWIGHSGNAYGLRAGLWANRLIGEVRVRIVTMVDEAVPEGPCLHSCP</sequence>